<evidence type="ECO:0000313" key="10">
    <source>
        <dbReference type="Proteomes" id="UP000252008"/>
    </source>
</evidence>
<feature type="transmembrane region" description="Helical" evidence="7">
    <location>
        <begin position="262"/>
        <end position="283"/>
    </location>
</feature>
<dbReference type="Gene3D" id="1.20.1250.20">
    <property type="entry name" value="MFS general substrate transporter like domains"/>
    <property type="match status" value="1"/>
</dbReference>
<accession>A0A375YGU0</accession>
<keyword evidence="6 7" id="KW-0472">Membrane</keyword>
<dbReference type="Pfam" id="PF07690">
    <property type="entry name" value="MFS_1"/>
    <property type="match status" value="1"/>
</dbReference>
<dbReference type="EMBL" id="UEGS01000001">
    <property type="protein sequence ID" value="SRX80331.1"/>
    <property type="molecule type" value="Genomic_DNA"/>
</dbReference>
<name>A0A375YGU0_MYCPF</name>
<dbReference type="PANTHER" id="PTHR42718:SF47">
    <property type="entry name" value="METHYL VIOLOGEN RESISTANCE PROTEIN SMVA"/>
    <property type="match status" value="1"/>
</dbReference>
<feature type="transmembrane region" description="Helical" evidence="7">
    <location>
        <begin position="480"/>
        <end position="500"/>
    </location>
</feature>
<keyword evidence="5 7" id="KW-1133">Transmembrane helix</keyword>
<feature type="transmembrane region" description="Helical" evidence="7">
    <location>
        <begin position="360"/>
        <end position="382"/>
    </location>
</feature>
<feature type="domain" description="Major facilitator superfamily (MFS) profile" evidence="8">
    <location>
        <begin position="11"/>
        <end position="504"/>
    </location>
</feature>
<dbReference type="CDD" id="cd17321">
    <property type="entry name" value="MFS_MMR_MDR_like"/>
    <property type="match status" value="1"/>
</dbReference>
<evidence type="ECO:0000256" key="1">
    <source>
        <dbReference type="ARBA" id="ARBA00004651"/>
    </source>
</evidence>
<dbReference type="InterPro" id="IPR020846">
    <property type="entry name" value="MFS_dom"/>
</dbReference>
<dbReference type="InterPro" id="IPR036259">
    <property type="entry name" value="MFS_trans_sf"/>
</dbReference>
<gene>
    <name evidence="9" type="ORF">MPP7335_02074</name>
</gene>
<protein>
    <submittedName>
        <fullName evidence="9">Multidrug ABC transporter [Rhodococcus jostii RHA1]</fullName>
    </submittedName>
</protein>
<keyword evidence="3" id="KW-1003">Cell membrane</keyword>
<evidence type="ECO:0000259" key="8">
    <source>
        <dbReference type="PROSITE" id="PS50850"/>
    </source>
</evidence>
<reference evidence="9 10" key="1">
    <citation type="submission" date="2018-05" db="EMBL/GenBank/DDBJ databases">
        <authorList>
            <consortium name="IHU Genomes"/>
        </authorList>
    </citation>
    <scope>NUCLEOTIDE SEQUENCE [LARGE SCALE GENOMIC DNA]</scope>
    <source>
        <strain evidence="9 10">P7335</strain>
    </source>
</reference>
<evidence type="ECO:0000256" key="5">
    <source>
        <dbReference type="ARBA" id="ARBA00022989"/>
    </source>
</evidence>
<feature type="transmembrane region" description="Helical" evidence="7">
    <location>
        <begin position="295"/>
        <end position="315"/>
    </location>
</feature>
<feature type="transmembrane region" description="Helical" evidence="7">
    <location>
        <begin position="136"/>
        <end position="160"/>
    </location>
</feature>
<dbReference type="Proteomes" id="UP000252008">
    <property type="component" value="Unassembled WGS sequence"/>
</dbReference>
<feature type="transmembrane region" description="Helical" evidence="7">
    <location>
        <begin position="327"/>
        <end position="348"/>
    </location>
</feature>
<feature type="transmembrane region" description="Helical" evidence="7">
    <location>
        <begin position="222"/>
        <end position="242"/>
    </location>
</feature>
<dbReference type="PROSITE" id="PS50850">
    <property type="entry name" value="MFS"/>
    <property type="match status" value="1"/>
</dbReference>
<dbReference type="AlphaFoldDB" id="A0A375YGU0"/>
<feature type="transmembrane region" description="Helical" evidence="7">
    <location>
        <begin position="49"/>
        <end position="69"/>
    </location>
</feature>
<feature type="transmembrane region" description="Helical" evidence="7">
    <location>
        <begin position="107"/>
        <end position="129"/>
    </location>
</feature>
<feature type="transmembrane region" description="Helical" evidence="7">
    <location>
        <begin position="166"/>
        <end position="185"/>
    </location>
</feature>
<feature type="transmembrane region" description="Helical" evidence="7">
    <location>
        <begin position="197"/>
        <end position="216"/>
    </location>
</feature>
<evidence type="ECO:0000313" key="9">
    <source>
        <dbReference type="EMBL" id="SRX80331.1"/>
    </source>
</evidence>
<feature type="transmembrane region" description="Helical" evidence="7">
    <location>
        <begin position="403"/>
        <end position="428"/>
    </location>
</feature>
<dbReference type="GO" id="GO:0005886">
    <property type="term" value="C:plasma membrane"/>
    <property type="evidence" value="ECO:0007669"/>
    <property type="project" value="UniProtKB-SubCell"/>
</dbReference>
<sequence length="521" mass="53285">MCERPQRAGWILTCLLVAAAVANINMSIANVALNDVAVALDATQDEQNLIADAFTMALAATVLYLGAVGDRYGRKALLLWGAVVSIPAAVVAAWAPSVEVLVAARLGGGVGAALLFPTTLSLISVLWSGRARTRAIALWSGIGGSAAFLGSVVAGALLLWFWWGSVFLLTAPFAAAVLVLGKLVIPADGDLATEPVDHLGGLLSVIGVAALVLGVQEITGGVSPELIGLFVTALVVAVLFVVRQRRAPYPLVDLKLAGQPTFLVAAVAGAVSFGALIGALYIGQQFTANVLQYDTFQSAATTIPAAVLFLAGSPLASRWMTERGGRFTLTAGILCMGAGFVIIATLWAPGASVWVVLLPYAILGAGTAFAGAAASTAIMGSLPASRAGMGSSFTDLTRDFGGALVQASMAAVLTVVYSGSMLASYAALPAEEAQRTSAEAAEAIAGSYQKAESVAAEYPPASGDGLMADAAAAFSDGKTYAFVIAIVLVAVALAVVWRWYPRRDREAAVFAGYTEELAPSS</sequence>
<dbReference type="STRING" id="39692.BST38_18470"/>
<evidence type="ECO:0000256" key="7">
    <source>
        <dbReference type="SAM" id="Phobius"/>
    </source>
</evidence>
<evidence type="ECO:0000256" key="3">
    <source>
        <dbReference type="ARBA" id="ARBA00022475"/>
    </source>
</evidence>
<keyword evidence="10" id="KW-1185">Reference proteome</keyword>
<dbReference type="InterPro" id="IPR011701">
    <property type="entry name" value="MFS"/>
</dbReference>
<keyword evidence="2" id="KW-0813">Transport</keyword>
<proteinExistence type="predicted"/>
<dbReference type="PANTHER" id="PTHR42718">
    <property type="entry name" value="MAJOR FACILITATOR SUPERFAMILY MULTIDRUG TRANSPORTER MFSC"/>
    <property type="match status" value="1"/>
</dbReference>
<organism evidence="9 10">
    <name type="scientific">Mycolicibacterium parafortuitum</name>
    <name type="common">Mycobacterium parafortuitum</name>
    <dbReference type="NCBI Taxonomy" id="39692"/>
    <lineage>
        <taxon>Bacteria</taxon>
        <taxon>Bacillati</taxon>
        <taxon>Actinomycetota</taxon>
        <taxon>Actinomycetes</taxon>
        <taxon>Mycobacteriales</taxon>
        <taxon>Mycobacteriaceae</taxon>
        <taxon>Mycolicibacterium</taxon>
    </lineage>
</organism>
<comment type="subcellular location">
    <subcellularLocation>
        <location evidence="1">Cell membrane</location>
        <topology evidence="1">Multi-pass membrane protein</topology>
    </subcellularLocation>
</comment>
<dbReference type="GO" id="GO:0022857">
    <property type="term" value="F:transmembrane transporter activity"/>
    <property type="evidence" value="ECO:0007669"/>
    <property type="project" value="InterPro"/>
</dbReference>
<evidence type="ECO:0000256" key="4">
    <source>
        <dbReference type="ARBA" id="ARBA00022692"/>
    </source>
</evidence>
<dbReference type="SUPFAM" id="SSF103473">
    <property type="entry name" value="MFS general substrate transporter"/>
    <property type="match status" value="1"/>
</dbReference>
<evidence type="ECO:0000256" key="6">
    <source>
        <dbReference type="ARBA" id="ARBA00023136"/>
    </source>
</evidence>
<feature type="transmembrane region" description="Helical" evidence="7">
    <location>
        <begin position="76"/>
        <end position="95"/>
    </location>
</feature>
<keyword evidence="4 7" id="KW-0812">Transmembrane</keyword>
<dbReference type="RefSeq" id="WP_083144916.1">
    <property type="nucleotide sequence ID" value="NZ_MVID01000018.1"/>
</dbReference>
<evidence type="ECO:0000256" key="2">
    <source>
        <dbReference type="ARBA" id="ARBA00022448"/>
    </source>
</evidence>